<dbReference type="CDD" id="cd06225">
    <property type="entry name" value="HAMP"/>
    <property type="match status" value="1"/>
</dbReference>
<keyword evidence="7" id="KW-0175">Coiled coil</keyword>
<evidence type="ECO:0000259" key="10">
    <source>
        <dbReference type="PROSITE" id="PS50885"/>
    </source>
</evidence>
<sequence length="564" mass="62982">MSIRSKLLSSFLVIILVFVIFGFFLIAKINGYGQTVTNLKDTSIEVAFKADDLKLDVVQVQQFLTDISATQALSGFDDGFELAEVHALNFKRTIADLKRIDPKQEEQLSSFETSFNAYYEMGKRMANAYIAEGPAGGNQIMGDFDQFAEDINEKIDVFRAGALERIHNEEHQLITDINKMTTFSITVYIIVTLITLGFFIIISRSITRPLSELMVSSESIANGDLTHEIRVHSKDEIGKLAQTFEKMRSRLEEMILQLKTLTLHVSENSHYIAQTTQQNKEVSGQISYAMNEIAIGSDNQATKATGILKLSQRIIMQMREAVAQIEQSQKSANSSSDEANEGRRSIQEAMEQLNTLSQGITTAVEFIQQLGEQSKEVGQIVKVIEDIASQTNLLSLNASIEAARAGEHGRGFAVVADEIRKLSEHTNRATDQVTDLITNIQLQTTQTVEHIRQNQLAVTEQEQRMNKGTESLEKIVQQAAETRVNIQKVREFVLDLRSSTEQTNFAAEEITSVIQQNAASTEEVTASVEEQSASYDELAANADKMNEMVARLDQSIGYFKVRDH</sequence>
<keyword evidence="8" id="KW-1133">Transmembrane helix</keyword>
<dbReference type="SMART" id="SM00283">
    <property type="entry name" value="MA"/>
    <property type="match status" value="1"/>
</dbReference>
<dbReference type="PROSITE" id="PS50111">
    <property type="entry name" value="CHEMOTAXIS_TRANSDUC_2"/>
    <property type="match status" value="1"/>
</dbReference>
<evidence type="ECO:0000256" key="6">
    <source>
        <dbReference type="PROSITE-ProRule" id="PRU00284"/>
    </source>
</evidence>
<dbReference type="PROSITE" id="PS50885">
    <property type="entry name" value="HAMP"/>
    <property type="match status" value="1"/>
</dbReference>
<dbReference type="AlphaFoldDB" id="A0A419SRI3"/>
<dbReference type="PANTHER" id="PTHR32089">
    <property type="entry name" value="METHYL-ACCEPTING CHEMOTAXIS PROTEIN MCPB"/>
    <property type="match status" value="1"/>
</dbReference>
<organism evidence="11 12">
    <name type="scientific">Ammoniphilus oxalaticus</name>
    <dbReference type="NCBI Taxonomy" id="66863"/>
    <lineage>
        <taxon>Bacteria</taxon>
        <taxon>Bacillati</taxon>
        <taxon>Bacillota</taxon>
        <taxon>Bacilli</taxon>
        <taxon>Bacillales</taxon>
        <taxon>Paenibacillaceae</taxon>
        <taxon>Aneurinibacillus group</taxon>
        <taxon>Ammoniphilus</taxon>
    </lineage>
</organism>
<dbReference type="PANTHER" id="PTHR32089:SF112">
    <property type="entry name" value="LYSOZYME-LIKE PROTEIN-RELATED"/>
    <property type="match status" value="1"/>
</dbReference>
<proteinExistence type="inferred from homology"/>
<evidence type="ECO:0000256" key="4">
    <source>
        <dbReference type="ARBA" id="ARBA00023224"/>
    </source>
</evidence>
<feature type="coiled-coil region" evidence="7">
    <location>
        <begin position="528"/>
        <end position="555"/>
    </location>
</feature>
<keyword evidence="12" id="KW-1185">Reference proteome</keyword>
<reference evidence="11 12" key="1">
    <citation type="submission" date="2016-08" db="EMBL/GenBank/DDBJ databases">
        <title>Novel Firmicute Genomes.</title>
        <authorList>
            <person name="Poppleton D.I."/>
            <person name="Gribaldo S."/>
        </authorList>
    </citation>
    <scope>NUCLEOTIDE SEQUENCE [LARGE SCALE GENOMIC DNA]</scope>
    <source>
        <strain evidence="11 12">RAOx-1</strain>
    </source>
</reference>
<dbReference type="Pfam" id="PF00672">
    <property type="entry name" value="HAMP"/>
    <property type="match status" value="1"/>
</dbReference>
<dbReference type="Proteomes" id="UP000284219">
    <property type="component" value="Unassembled WGS sequence"/>
</dbReference>
<comment type="subcellular location">
    <subcellularLocation>
        <location evidence="1">Cell membrane</location>
    </subcellularLocation>
</comment>
<dbReference type="Gene3D" id="6.10.340.10">
    <property type="match status" value="1"/>
</dbReference>
<evidence type="ECO:0000256" key="2">
    <source>
        <dbReference type="ARBA" id="ARBA00022475"/>
    </source>
</evidence>
<dbReference type="GO" id="GO:0005886">
    <property type="term" value="C:plasma membrane"/>
    <property type="evidence" value="ECO:0007669"/>
    <property type="project" value="UniProtKB-SubCell"/>
</dbReference>
<accession>A0A419SRI3</accession>
<feature type="domain" description="HAMP" evidence="10">
    <location>
        <begin position="204"/>
        <end position="256"/>
    </location>
</feature>
<dbReference type="SUPFAM" id="SSF58104">
    <property type="entry name" value="Methyl-accepting chemotaxis protein (MCP) signaling domain"/>
    <property type="match status" value="1"/>
</dbReference>
<evidence type="ECO:0000313" key="12">
    <source>
        <dbReference type="Proteomes" id="UP000284219"/>
    </source>
</evidence>
<evidence type="ECO:0000256" key="1">
    <source>
        <dbReference type="ARBA" id="ARBA00004236"/>
    </source>
</evidence>
<evidence type="ECO:0000313" key="11">
    <source>
        <dbReference type="EMBL" id="RKD27105.1"/>
    </source>
</evidence>
<comment type="similarity">
    <text evidence="5">Belongs to the methyl-accepting chemotaxis (MCP) protein family.</text>
</comment>
<evidence type="ECO:0000256" key="3">
    <source>
        <dbReference type="ARBA" id="ARBA00023136"/>
    </source>
</evidence>
<dbReference type="InterPro" id="IPR003660">
    <property type="entry name" value="HAMP_dom"/>
</dbReference>
<dbReference type="RefSeq" id="WP_120187927.1">
    <property type="nucleotide sequence ID" value="NZ_MCHY01000001.1"/>
</dbReference>
<dbReference type="Pfam" id="PF00015">
    <property type="entry name" value="MCPsignal"/>
    <property type="match status" value="1"/>
</dbReference>
<evidence type="ECO:0000256" key="5">
    <source>
        <dbReference type="ARBA" id="ARBA00029447"/>
    </source>
</evidence>
<feature type="transmembrane region" description="Helical" evidence="8">
    <location>
        <begin position="7"/>
        <end position="27"/>
    </location>
</feature>
<evidence type="ECO:0008006" key="13">
    <source>
        <dbReference type="Google" id="ProtNLM"/>
    </source>
</evidence>
<evidence type="ECO:0000256" key="7">
    <source>
        <dbReference type="SAM" id="Coils"/>
    </source>
</evidence>
<keyword evidence="4 6" id="KW-0807">Transducer</keyword>
<evidence type="ECO:0000259" key="9">
    <source>
        <dbReference type="PROSITE" id="PS50111"/>
    </source>
</evidence>
<name>A0A419SRI3_9BACL</name>
<dbReference type="Gene3D" id="1.10.287.950">
    <property type="entry name" value="Methyl-accepting chemotaxis protein"/>
    <property type="match status" value="1"/>
</dbReference>
<dbReference type="EMBL" id="MCHY01000001">
    <property type="protein sequence ID" value="RKD27105.1"/>
    <property type="molecule type" value="Genomic_DNA"/>
</dbReference>
<dbReference type="OrthoDB" id="2168386at2"/>
<feature type="transmembrane region" description="Helical" evidence="8">
    <location>
        <begin position="183"/>
        <end position="202"/>
    </location>
</feature>
<dbReference type="GO" id="GO:0007165">
    <property type="term" value="P:signal transduction"/>
    <property type="evidence" value="ECO:0007669"/>
    <property type="project" value="UniProtKB-KW"/>
</dbReference>
<keyword evidence="8" id="KW-0812">Transmembrane</keyword>
<feature type="domain" description="Methyl-accepting transducer" evidence="9">
    <location>
        <begin position="275"/>
        <end position="532"/>
    </location>
</feature>
<gene>
    <name evidence="11" type="ORF">BEP19_00600</name>
</gene>
<keyword evidence="3 8" id="KW-0472">Membrane</keyword>
<evidence type="ECO:0000256" key="8">
    <source>
        <dbReference type="SAM" id="Phobius"/>
    </source>
</evidence>
<keyword evidence="2" id="KW-1003">Cell membrane</keyword>
<comment type="caution">
    <text evidence="11">The sequence shown here is derived from an EMBL/GenBank/DDBJ whole genome shotgun (WGS) entry which is preliminary data.</text>
</comment>
<dbReference type="SMART" id="SM00304">
    <property type="entry name" value="HAMP"/>
    <property type="match status" value="2"/>
</dbReference>
<protein>
    <recommendedName>
        <fullName evidence="13">Chemotaxis protein</fullName>
    </recommendedName>
</protein>
<dbReference type="InterPro" id="IPR004089">
    <property type="entry name" value="MCPsignal_dom"/>
</dbReference>